<dbReference type="OrthoDB" id="3886346at2759"/>
<keyword evidence="4" id="KW-1185">Reference proteome</keyword>
<comment type="caution">
    <text evidence="3">The sequence shown here is derived from an EMBL/GenBank/DDBJ whole genome shotgun (WGS) entry which is preliminary data.</text>
</comment>
<dbReference type="VEuPathDB" id="FungiDB:EYZ11_012945"/>
<accession>A0A4S3J132</accession>
<dbReference type="Proteomes" id="UP000324241">
    <property type="component" value="Unassembled WGS sequence"/>
</dbReference>
<feature type="compositionally biased region" description="Basic and acidic residues" evidence="1">
    <location>
        <begin position="93"/>
        <end position="102"/>
    </location>
</feature>
<name>A0A4S3J132_9EURO</name>
<evidence type="ECO:0000313" key="5">
    <source>
        <dbReference type="Proteomes" id="UP000324241"/>
    </source>
</evidence>
<feature type="compositionally biased region" description="Acidic residues" evidence="1">
    <location>
        <begin position="265"/>
        <end position="276"/>
    </location>
</feature>
<evidence type="ECO:0000256" key="1">
    <source>
        <dbReference type="SAM" id="MobiDB-lite"/>
    </source>
</evidence>
<evidence type="ECO:0000313" key="4">
    <source>
        <dbReference type="Proteomes" id="UP000308092"/>
    </source>
</evidence>
<reference evidence="3 4" key="1">
    <citation type="submission" date="2019-03" db="EMBL/GenBank/DDBJ databases">
        <title>The genome sequence of a newly discovered highly antifungal drug resistant Aspergillus species, Aspergillus tanneri NIH 1004.</title>
        <authorList>
            <person name="Mounaud S."/>
            <person name="Singh I."/>
            <person name="Joardar V."/>
            <person name="Pakala S."/>
            <person name="Pakala S."/>
            <person name="Venepally P."/>
            <person name="Hoover J."/>
            <person name="Nierman W."/>
            <person name="Chung J."/>
            <person name="Losada L."/>
        </authorList>
    </citation>
    <scope>NUCLEOTIDE SEQUENCE [LARGE SCALE GENOMIC DNA]</scope>
    <source>
        <strain evidence="3 4">NIH1004</strain>
    </source>
</reference>
<dbReference type="EMBL" id="SOSA01001114">
    <property type="protein sequence ID" value="THC87608.1"/>
    <property type="molecule type" value="Genomic_DNA"/>
</dbReference>
<organism evidence="3 4">
    <name type="scientific">Aspergillus tanneri</name>
    <dbReference type="NCBI Taxonomy" id="1220188"/>
    <lineage>
        <taxon>Eukaryota</taxon>
        <taxon>Fungi</taxon>
        <taxon>Dikarya</taxon>
        <taxon>Ascomycota</taxon>
        <taxon>Pezizomycotina</taxon>
        <taxon>Eurotiomycetes</taxon>
        <taxon>Eurotiomycetidae</taxon>
        <taxon>Eurotiales</taxon>
        <taxon>Aspergillaceae</taxon>
        <taxon>Aspergillus</taxon>
        <taxon>Aspergillus subgen. Circumdati</taxon>
    </lineage>
</organism>
<dbReference type="STRING" id="1220188.A0A4S3J132"/>
<feature type="region of interest" description="Disordered" evidence="1">
    <location>
        <begin position="260"/>
        <end position="305"/>
    </location>
</feature>
<protein>
    <submittedName>
        <fullName evidence="3">Uncharacterized protein</fullName>
    </submittedName>
</protein>
<evidence type="ECO:0000313" key="3">
    <source>
        <dbReference type="EMBL" id="THC87608.1"/>
    </source>
</evidence>
<dbReference type="GeneID" id="54324046"/>
<feature type="compositionally biased region" description="Acidic residues" evidence="1">
    <location>
        <begin position="296"/>
        <end position="305"/>
    </location>
</feature>
<dbReference type="RefSeq" id="XP_033431801.1">
    <property type="nucleotide sequence ID" value="XM_033566044.1"/>
</dbReference>
<dbReference type="EMBL" id="QUQM01000002">
    <property type="protein sequence ID" value="KAA8652440.1"/>
    <property type="molecule type" value="Genomic_DNA"/>
</dbReference>
<evidence type="ECO:0000313" key="2">
    <source>
        <dbReference type="EMBL" id="KAA8652440.1"/>
    </source>
</evidence>
<gene>
    <name evidence="2" type="ORF">ATNIH1004_001344</name>
    <name evidence="3" type="ORF">EYZ11_012945</name>
</gene>
<feature type="region of interest" description="Disordered" evidence="1">
    <location>
        <begin position="150"/>
        <end position="177"/>
    </location>
</feature>
<proteinExistence type="predicted"/>
<dbReference type="AlphaFoldDB" id="A0A4S3J132"/>
<dbReference type="Proteomes" id="UP000308092">
    <property type="component" value="Unassembled WGS sequence"/>
</dbReference>
<reference evidence="2 5" key="2">
    <citation type="submission" date="2019-08" db="EMBL/GenBank/DDBJ databases">
        <title>The genome sequence of a newly discovered highly antifungal drug resistant Aspergillus species, Aspergillus tanneri NIH 1004.</title>
        <authorList>
            <person name="Mounaud S."/>
            <person name="Singh I."/>
            <person name="Joardar V."/>
            <person name="Pakala S."/>
            <person name="Pakala S."/>
            <person name="Venepally P."/>
            <person name="Chung J.K."/>
            <person name="Losada L."/>
            <person name="Nierman W.C."/>
        </authorList>
    </citation>
    <scope>NUCLEOTIDE SEQUENCE [LARGE SCALE GENOMIC DNA]</scope>
    <source>
        <strain evidence="2 5">NIH1004</strain>
    </source>
</reference>
<sequence>MPAGSMDALGAFSYLSDNLPEWITQLSNLAAHTAAKHAEYADEFKKHAMVMPCRRKNSSICSIRTAERAHEDQPTPTGAVESTEAPRIPRKRRTDEASIDPDDRHTFVSMRHNLIIHYDGHTQKSLEDMVRNIGTARNNIRRGKMSQLPLQGFRGGAFGRSTRRSQGRLEPSAQETPEDQLLLNIRSARSRGPLGPPNQWATKDSSFDLADKHLEVAHSMCETAAYQFLRSGDCSTQLNCVDEKFKVLLELASKEVQRLQAERDENAEDEDEEEATDVTPAKSNMVEHDKFSTNNEDIEVDDGSESIESLDLATFRANRLRRY</sequence>
<feature type="region of interest" description="Disordered" evidence="1">
    <location>
        <begin position="67"/>
        <end position="102"/>
    </location>
</feature>